<sequence length="227" mass="23324">MFGLGAPHATTPGKMSASGVLCSPGPSCCFAQAPVAPVVVSAGAHLGPAHCPSLGSPNSWSESHMRGTPLHCWALSGHPQVSQPPRWVFMRSSGPYRYRCSAWAPAAPLLTMGRGAHGLDLGFAGSFSRLLETHLLARSFGLLLPPGSFIASAALLMTGFALGEGTHSISALKTDLHPASGSGREKHPGEVILAEGCRSGTASRPVAESRGGENHSTRTAGSKETAP</sequence>
<proteinExistence type="predicted"/>
<keyword evidence="3" id="KW-1185">Reference proteome</keyword>
<evidence type="ECO:0000256" key="1">
    <source>
        <dbReference type="SAM" id="MobiDB-lite"/>
    </source>
</evidence>
<dbReference type="AlphaFoldDB" id="A0AAV7WP72"/>
<evidence type="ECO:0000313" key="2">
    <source>
        <dbReference type="EMBL" id="KAJ1214005.1"/>
    </source>
</evidence>
<feature type="region of interest" description="Disordered" evidence="1">
    <location>
        <begin position="174"/>
        <end position="227"/>
    </location>
</feature>
<dbReference type="EMBL" id="JANPWB010000001">
    <property type="protein sequence ID" value="KAJ1214005.1"/>
    <property type="molecule type" value="Genomic_DNA"/>
</dbReference>
<feature type="compositionally biased region" description="Polar residues" evidence="1">
    <location>
        <begin position="217"/>
        <end position="227"/>
    </location>
</feature>
<organism evidence="2 3">
    <name type="scientific">Pleurodeles waltl</name>
    <name type="common">Iberian ribbed newt</name>
    <dbReference type="NCBI Taxonomy" id="8319"/>
    <lineage>
        <taxon>Eukaryota</taxon>
        <taxon>Metazoa</taxon>
        <taxon>Chordata</taxon>
        <taxon>Craniata</taxon>
        <taxon>Vertebrata</taxon>
        <taxon>Euteleostomi</taxon>
        <taxon>Amphibia</taxon>
        <taxon>Batrachia</taxon>
        <taxon>Caudata</taxon>
        <taxon>Salamandroidea</taxon>
        <taxon>Salamandridae</taxon>
        <taxon>Pleurodelinae</taxon>
        <taxon>Pleurodeles</taxon>
    </lineage>
</organism>
<reference evidence="2" key="1">
    <citation type="journal article" date="2022" name="bioRxiv">
        <title>Sequencing and chromosome-scale assembly of the giantPleurodeles waltlgenome.</title>
        <authorList>
            <person name="Brown T."/>
            <person name="Elewa A."/>
            <person name="Iarovenko S."/>
            <person name="Subramanian E."/>
            <person name="Araus A.J."/>
            <person name="Petzold A."/>
            <person name="Susuki M."/>
            <person name="Suzuki K.-i.T."/>
            <person name="Hayashi T."/>
            <person name="Toyoda A."/>
            <person name="Oliveira C."/>
            <person name="Osipova E."/>
            <person name="Leigh N.D."/>
            <person name="Simon A."/>
            <person name="Yun M.H."/>
        </authorList>
    </citation>
    <scope>NUCLEOTIDE SEQUENCE</scope>
    <source>
        <strain evidence="2">20211129_DDA</strain>
        <tissue evidence="2">Liver</tissue>
    </source>
</reference>
<protein>
    <submittedName>
        <fullName evidence="2">Uncharacterized protein</fullName>
    </submittedName>
</protein>
<name>A0AAV7WP72_PLEWA</name>
<accession>A0AAV7WP72</accession>
<evidence type="ECO:0000313" key="3">
    <source>
        <dbReference type="Proteomes" id="UP001066276"/>
    </source>
</evidence>
<comment type="caution">
    <text evidence="2">The sequence shown here is derived from an EMBL/GenBank/DDBJ whole genome shotgun (WGS) entry which is preliminary data.</text>
</comment>
<dbReference type="Proteomes" id="UP001066276">
    <property type="component" value="Chromosome 1_1"/>
</dbReference>
<gene>
    <name evidence="2" type="ORF">NDU88_001633</name>
</gene>